<evidence type="ECO:0000313" key="1">
    <source>
        <dbReference type="EMBL" id="GAG61230.1"/>
    </source>
</evidence>
<gene>
    <name evidence="1" type="ORF">S01H4_20079</name>
</gene>
<sequence length="110" mass="13125">MRKLIKKILKESDDLEWIKDVKSNQDIAQETAEERERRLRQLGESIHEAMYRVWVMGRMDFDFTSLYPTIPYVNLEVDINPCAEIMITSSQRCTLGDNPLIKYNEYKFNF</sequence>
<name>X0YXZ2_9ZZZZ</name>
<dbReference type="EMBL" id="BART01009001">
    <property type="protein sequence ID" value="GAG61230.1"/>
    <property type="molecule type" value="Genomic_DNA"/>
</dbReference>
<organism evidence="1">
    <name type="scientific">marine sediment metagenome</name>
    <dbReference type="NCBI Taxonomy" id="412755"/>
    <lineage>
        <taxon>unclassified sequences</taxon>
        <taxon>metagenomes</taxon>
        <taxon>ecological metagenomes</taxon>
    </lineage>
</organism>
<comment type="caution">
    <text evidence="1">The sequence shown here is derived from an EMBL/GenBank/DDBJ whole genome shotgun (WGS) entry which is preliminary data.</text>
</comment>
<dbReference type="AlphaFoldDB" id="X0YXZ2"/>
<protein>
    <submittedName>
        <fullName evidence="1">Uncharacterized protein</fullName>
    </submittedName>
</protein>
<accession>X0YXZ2</accession>
<proteinExistence type="predicted"/>
<reference evidence="1" key="1">
    <citation type="journal article" date="2014" name="Front. Microbiol.">
        <title>High frequency of phylogenetically diverse reductive dehalogenase-homologous genes in deep subseafloor sedimentary metagenomes.</title>
        <authorList>
            <person name="Kawai M."/>
            <person name="Futagami T."/>
            <person name="Toyoda A."/>
            <person name="Takaki Y."/>
            <person name="Nishi S."/>
            <person name="Hori S."/>
            <person name="Arai W."/>
            <person name="Tsubouchi T."/>
            <person name="Morono Y."/>
            <person name="Uchiyama I."/>
            <person name="Ito T."/>
            <person name="Fujiyama A."/>
            <person name="Inagaki F."/>
            <person name="Takami H."/>
        </authorList>
    </citation>
    <scope>NUCLEOTIDE SEQUENCE</scope>
    <source>
        <strain evidence="1">Expedition CK06-06</strain>
    </source>
</reference>